<dbReference type="GO" id="GO:0004725">
    <property type="term" value="F:protein tyrosine phosphatase activity"/>
    <property type="evidence" value="ECO:0007669"/>
    <property type="project" value="UniProtKB-EC"/>
</dbReference>
<dbReference type="AlphaFoldDB" id="A0A834NT58"/>
<dbReference type="PROSITE" id="PS50055">
    <property type="entry name" value="TYR_PHOSPHATASE_PTP"/>
    <property type="match status" value="1"/>
</dbReference>
<dbReference type="SMART" id="SM00404">
    <property type="entry name" value="PTPc_motif"/>
    <property type="match status" value="1"/>
</dbReference>
<feature type="domain" description="Tyrosine specific protein phosphatases" evidence="7">
    <location>
        <begin position="288"/>
        <end position="350"/>
    </location>
</feature>
<dbReference type="InterPro" id="IPR044506">
    <property type="entry name" value="CDC14_C"/>
</dbReference>
<keyword evidence="9" id="KW-1185">Reference proteome</keyword>
<dbReference type="Gene3D" id="3.90.190.10">
    <property type="entry name" value="Protein tyrosine phosphatase superfamily"/>
    <property type="match status" value="2"/>
</dbReference>
<dbReference type="SUPFAM" id="SSF52799">
    <property type="entry name" value="(Phosphotyrosine protein) phosphatases II"/>
    <property type="match status" value="2"/>
</dbReference>
<dbReference type="InterPro" id="IPR020422">
    <property type="entry name" value="TYR_PHOSPHATASE_DUAL_dom"/>
</dbReference>
<proteinExistence type="inferred from homology"/>
<dbReference type="InterPro" id="IPR029260">
    <property type="entry name" value="DSPn"/>
</dbReference>
<dbReference type="InterPro" id="IPR003595">
    <property type="entry name" value="Tyr_Pase_cat"/>
</dbReference>
<feature type="domain" description="Tyrosine-protein phosphatase" evidence="5">
    <location>
        <begin position="209"/>
        <end position="363"/>
    </location>
</feature>
<dbReference type="SMART" id="SM00195">
    <property type="entry name" value="DSPc"/>
    <property type="match status" value="1"/>
</dbReference>
<dbReference type="InterPro" id="IPR029021">
    <property type="entry name" value="Prot-tyrosine_phosphatase-like"/>
</dbReference>
<dbReference type="Pfam" id="PF22785">
    <property type="entry name" value="Tc-R-P"/>
    <property type="match status" value="1"/>
</dbReference>
<dbReference type="InterPro" id="IPR016130">
    <property type="entry name" value="Tyr_Pase_AS"/>
</dbReference>
<dbReference type="FunFam" id="3.90.190.10:FF:000006">
    <property type="entry name" value="Dual specificity protein phosphatase CDC14B"/>
    <property type="match status" value="1"/>
</dbReference>
<dbReference type="GO" id="GO:0048666">
    <property type="term" value="P:neuron development"/>
    <property type="evidence" value="ECO:0007669"/>
    <property type="project" value="UniProtKB-ARBA"/>
</dbReference>
<dbReference type="Pfam" id="PF14671">
    <property type="entry name" value="DSPn"/>
    <property type="match status" value="1"/>
</dbReference>
<evidence type="ECO:0000256" key="3">
    <source>
        <dbReference type="ARBA" id="ARBA00022801"/>
    </source>
</evidence>
<dbReference type="PROSITE" id="PS50056">
    <property type="entry name" value="TYR_PHOSPHATASE_2"/>
    <property type="match status" value="1"/>
</dbReference>
<gene>
    <name evidence="8" type="ORF">HZH68_000218</name>
</gene>
<comment type="similarity">
    <text evidence="1">Belongs to the protein-tyrosine phosphatase family. Non-receptor class CDC14 subfamily.</text>
</comment>
<dbReference type="InterPro" id="IPR000387">
    <property type="entry name" value="Tyr_Pase_dom"/>
</dbReference>
<dbReference type="InterPro" id="IPR050561">
    <property type="entry name" value="PTP"/>
</dbReference>
<keyword evidence="3" id="KW-0378">Hydrolase</keyword>
<evidence type="ECO:0000256" key="4">
    <source>
        <dbReference type="ARBA" id="ARBA00022912"/>
    </source>
</evidence>
<name>A0A834NT58_VESGE</name>
<dbReference type="CDD" id="cd14499">
    <property type="entry name" value="CDC14_C"/>
    <property type="match status" value="1"/>
</dbReference>
<protein>
    <recommendedName>
        <fullName evidence="2">protein-tyrosine-phosphatase</fullName>
        <ecNumber evidence="2">3.1.3.48</ecNumber>
    </recommendedName>
</protein>
<dbReference type="GO" id="GO:0009653">
    <property type="term" value="P:anatomical structure morphogenesis"/>
    <property type="evidence" value="ECO:0007669"/>
    <property type="project" value="UniProtKB-ARBA"/>
</dbReference>
<comment type="caution">
    <text evidence="8">The sequence shown here is derived from an EMBL/GenBank/DDBJ whole genome shotgun (WGS) entry which is preliminary data.</text>
</comment>
<feature type="domain" description="Tyrosine-protein phosphatase" evidence="6">
    <location>
        <begin position="105"/>
        <end position="317"/>
    </location>
</feature>
<organism evidence="8 9">
    <name type="scientific">Vespula germanica</name>
    <name type="common">German yellow jacket</name>
    <name type="synonym">Paravespula germanica</name>
    <dbReference type="NCBI Taxonomy" id="30212"/>
    <lineage>
        <taxon>Eukaryota</taxon>
        <taxon>Metazoa</taxon>
        <taxon>Ecdysozoa</taxon>
        <taxon>Arthropoda</taxon>
        <taxon>Hexapoda</taxon>
        <taxon>Insecta</taxon>
        <taxon>Pterygota</taxon>
        <taxon>Neoptera</taxon>
        <taxon>Endopterygota</taxon>
        <taxon>Hymenoptera</taxon>
        <taxon>Apocrita</taxon>
        <taxon>Aculeata</taxon>
        <taxon>Vespoidea</taxon>
        <taxon>Vespidae</taxon>
        <taxon>Vespinae</taxon>
        <taxon>Vespula</taxon>
    </lineage>
</organism>
<sequence length="532" mass="61897">MWSTNSKRRYGLLHLDLNNNNESLTTSTIHNHPDVCNIAEYIKNKLYFATLKNERVEPRKTENIHFFSIDNELVYNNFYNDFGPLNLACLYRYCCKVNKILSNLKNKHKQIVHYTSINERKRANAAYLIASYAILYLNKTPKEAYKPLVLKNELVSFRLFQDASLGPSIYNIHLLDCLNAVYKAALFGLFNFDDFDLDEYEKYEQFQNGDLNWMIPQKLLAFISPSTESKTIYHPPQYYINYFLNNDVVAVVRLNTKTYDSNNFTKAGISHYDMYMPDGTIPPKRILYKFLRLVETTNGAIAVHCKAGLGRTGSLIAAYLIKHYNMTAREAIAWTRICRSGSVIGHQQAWLENIQYSLMNAGQQYRLKYRGESDMILHHKRGIYSIVNKIKNDERDHLDYPNWDHRNKYPGKFFIFLTVMLFETTKLCVLILGSRDYCDLPTNKVEKSKLSKILGKLRNVNSTMNTNTVSHDRKKTRNKDLIKCYWKLNDPNASSTQGDKLNEIKITRGTNLQNMKSEMENENIFPVKTAPL</sequence>
<evidence type="ECO:0000259" key="5">
    <source>
        <dbReference type="PROSITE" id="PS50054"/>
    </source>
</evidence>
<evidence type="ECO:0000259" key="7">
    <source>
        <dbReference type="PROSITE" id="PS50056"/>
    </source>
</evidence>
<evidence type="ECO:0000256" key="2">
    <source>
        <dbReference type="ARBA" id="ARBA00013064"/>
    </source>
</evidence>
<dbReference type="PROSITE" id="PS50054">
    <property type="entry name" value="TYR_PHOSPHATASE_DUAL"/>
    <property type="match status" value="1"/>
</dbReference>
<accession>A0A834NT58</accession>
<dbReference type="InterPro" id="IPR000242">
    <property type="entry name" value="PTP_cat"/>
</dbReference>
<evidence type="ECO:0000256" key="1">
    <source>
        <dbReference type="ARBA" id="ARBA00007315"/>
    </source>
</evidence>
<evidence type="ECO:0000259" key="6">
    <source>
        <dbReference type="PROSITE" id="PS50055"/>
    </source>
</evidence>
<reference evidence="8" key="1">
    <citation type="journal article" date="2020" name="G3 (Bethesda)">
        <title>High-Quality Assemblies for Three Invasive Social Wasps from the &lt;i&gt;Vespula&lt;/i&gt; Genus.</title>
        <authorList>
            <person name="Harrop T.W.R."/>
            <person name="Guhlin J."/>
            <person name="McLaughlin G.M."/>
            <person name="Permina E."/>
            <person name="Stockwell P."/>
            <person name="Gilligan J."/>
            <person name="Le Lec M.F."/>
            <person name="Gruber M.A.M."/>
            <person name="Quinn O."/>
            <person name="Lovegrove M."/>
            <person name="Duncan E.J."/>
            <person name="Remnant E.J."/>
            <person name="Van Eeckhoven J."/>
            <person name="Graham B."/>
            <person name="Knapp R.A."/>
            <person name="Langford K.W."/>
            <person name="Kronenberg Z."/>
            <person name="Press M.O."/>
            <person name="Eacker S.M."/>
            <person name="Wilson-Rankin E.E."/>
            <person name="Purcell J."/>
            <person name="Lester P.J."/>
            <person name="Dearden P.K."/>
        </authorList>
    </citation>
    <scope>NUCLEOTIDE SEQUENCE</scope>
    <source>
        <strain evidence="8">Linc-1</strain>
    </source>
</reference>
<dbReference type="EMBL" id="JACSDZ010000001">
    <property type="protein sequence ID" value="KAF7417565.1"/>
    <property type="molecule type" value="Genomic_DNA"/>
</dbReference>
<dbReference type="PROSITE" id="PS00383">
    <property type="entry name" value="TYR_PHOSPHATASE_1"/>
    <property type="match status" value="1"/>
</dbReference>
<dbReference type="EC" id="3.1.3.48" evidence="2"/>
<evidence type="ECO:0000313" key="8">
    <source>
        <dbReference type="EMBL" id="KAF7417565.1"/>
    </source>
</evidence>
<keyword evidence="4" id="KW-0904">Protein phosphatase</keyword>
<dbReference type="PANTHER" id="PTHR23339">
    <property type="entry name" value="TYROSINE SPECIFIC PROTEIN PHOSPHATASE AND DUAL SPECIFICITY PROTEIN PHOSPHATASE"/>
    <property type="match status" value="1"/>
</dbReference>
<dbReference type="Proteomes" id="UP000617340">
    <property type="component" value="Unassembled WGS sequence"/>
</dbReference>
<dbReference type="CDD" id="cd17657">
    <property type="entry name" value="CDC14_N"/>
    <property type="match status" value="1"/>
</dbReference>
<evidence type="ECO:0000313" key="9">
    <source>
        <dbReference type="Proteomes" id="UP000617340"/>
    </source>
</evidence>